<dbReference type="Pfam" id="PF07331">
    <property type="entry name" value="TctB"/>
    <property type="match status" value="1"/>
</dbReference>
<dbReference type="KEGG" id="pstg:E8M01_33450"/>
<keyword evidence="4" id="KW-1185">Reference proteome</keyword>
<gene>
    <name evidence="3" type="ORF">E8M01_33450</name>
</gene>
<name>A0A4D7B4H4_9HYPH</name>
<proteinExistence type="predicted"/>
<dbReference type="Proteomes" id="UP000298781">
    <property type="component" value="Chromosome"/>
</dbReference>
<evidence type="ECO:0000313" key="4">
    <source>
        <dbReference type="Proteomes" id="UP000298781"/>
    </source>
</evidence>
<evidence type="ECO:0000259" key="2">
    <source>
        <dbReference type="Pfam" id="PF07331"/>
    </source>
</evidence>
<dbReference type="InterPro" id="IPR009936">
    <property type="entry name" value="DUF1468"/>
</dbReference>
<evidence type="ECO:0000313" key="3">
    <source>
        <dbReference type="EMBL" id="QCI68709.1"/>
    </source>
</evidence>
<keyword evidence="1" id="KW-1133">Transmembrane helix</keyword>
<dbReference type="AlphaFoldDB" id="A0A4D7B4H4"/>
<dbReference type="EMBL" id="CP039690">
    <property type="protein sequence ID" value="QCI68709.1"/>
    <property type="molecule type" value="Genomic_DNA"/>
</dbReference>
<feature type="transmembrane region" description="Helical" evidence="1">
    <location>
        <begin position="43"/>
        <end position="66"/>
    </location>
</feature>
<feature type="transmembrane region" description="Helical" evidence="1">
    <location>
        <begin position="118"/>
        <end position="138"/>
    </location>
</feature>
<reference evidence="3 4" key="1">
    <citation type="submission" date="2019-04" db="EMBL/GenBank/DDBJ databases">
        <title>Phreatobacter aquaticus sp. nov.</title>
        <authorList>
            <person name="Choi A."/>
        </authorList>
    </citation>
    <scope>NUCLEOTIDE SEQUENCE [LARGE SCALE GENOMIC DNA]</scope>
    <source>
        <strain evidence="3 4">KCTC 52518</strain>
    </source>
</reference>
<keyword evidence="1" id="KW-0472">Membrane</keyword>
<keyword evidence="1" id="KW-0812">Transmembrane</keyword>
<organism evidence="3 4">
    <name type="scientific">Phreatobacter stygius</name>
    <dbReference type="NCBI Taxonomy" id="1940610"/>
    <lineage>
        <taxon>Bacteria</taxon>
        <taxon>Pseudomonadati</taxon>
        <taxon>Pseudomonadota</taxon>
        <taxon>Alphaproteobacteria</taxon>
        <taxon>Hyphomicrobiales</taxon>
        <taxon>Phreatobacteraceae</taxon>
        <taxon>Phreatobacter</taxon>
    </lineage>
</organism>
<evidence type="ECO:0000256" key="1">
    <source>
        <dbReference type="SAM" id="Phobius"/>
    </source>
</evidence>
<feature type="domain" description="DUF1468" evidence="2">
    <location>
        <begin position="11"/>
        <end position="147"/>
    </location>
</feature>
<accession>A0A4D7B4H4</accession>
<sequence>MVLTMRVADLVAAAATAALGALLVREGLDLGLGRPANPGSGFIFWWIGVILIAAAGALGLIGLAAPPADPVPAGEGRWQLALAAAAAVLAYALVFQPLGFIPSTIALLTGLFVVVGRYAWPVALGLGAGTAVLSWFVFARLLSSPLPPGLLAGILAGS</sequence>
<protein>
    <recommendedName>
        <fullName evidence="2">DUF1468 domain-containing protein</fullName>
    </recommendedName>
</protein>